<feature type="region of interest" description="Disordered" evidence="1">
    <location>
        <begin position="105"/>
        <end position="128"/>
    </location>
</feature>
<protein>
    <submittedName>
        <fullName evidence="2">Uncharacterized protein</fullName>
    </submittedName>
</protein>
<feature type="region of interest" description="Disordered" evidence="1">
    <location>
        <begin position="214"/>
        <end position="240"/>
    </location>
</feature>
<feature type="region of interest" description="Disordered" evidence="1">
    <location>
        <begin position="48"/>
        <end position="68"/>
    </location>
</feature>
<name>B3TBR5_9ZZZZ</name>
<gene>
    <name evidence="2" type="ORF">ALOHA_HF4000APKG10F13ctg1g7</name>
</gene>
<dbReference type="AlphaFoldDB" id="B3TBR5"/>
<proteinExistence type="predicted"/>
<accession>B3TBR5</accession>
<evidence type="ECO:0000256" key="1">
    <source>
        <dbReference type="SAM" id="MobiDB-lite"/>
    </source>
</evidence>
<sequence>MGAPLRDDAALNGRSAMVARLTAATEDAQLAAEAPWRTVRACEVLDGCPPRGDGSAQDGADAPMQPPHFACGERVGGPQRVDASSVQRLVDIDVPEAGEEALVEQQRLQPRPTRRQHRAEAGGGESARERLGAEVAHHLAGAGDLPGAPELAHINEAEPVAAVEPEGGRRPRWWLARHHQPPGHAQVNDKPAAVEPQQQELAAAVEPHDAAAGDFQRGCRGARPDGFGGGEGAPHQQRRERTAAGFDFGKLRHVAAGGSSFNPAHPRTVC</sequence>
<organism evidence="2">
    <name type="scientific">uncultured marine microorganism HF4000_APKG10F13</name>
    <dbReference type="NCBI Taxonomy" id="455557"/>
    <lineage>
        <taxon>unclassified sequences</taxon>
        <taxon>environmental samples</taxon>
    </lineage>
</organism>
<reference evidence="2" key="1">
    <citation type="journal article" date="2008" name="ISME J.">
        <title>Genomic patterns of recombination, clonal divergence and environment in marine microbial populations.</title>
        <authorList>
            <person name="Konstantinidis K.T."/>
            <person name="Delong E.F."/>
        </authorList>
    </citation>
    <scope>NUCLEOTIDE SEQUENCE</scope>
</reference>
<dbReference type="EMBL" id="EU016664">
    <property type="protein sequence ID" value="ABZ10024.1"/>
    <property type="molecule type" value="Genomic_DNA"/>
</dbReference>
<evidence type="ECO:0000313" key="2">
    <source>
        <dbReference type="EMBL" id="ABZ10024.1"/>
    </source>
</evidence>